<dbReference type="EMBL" id="CAJVCE010000015">
    <property type="protein sequence ID" value="CAG7650954.1"/>
    <property type="molecule type" value="Genomic_DNA"/>
</dbReference>
<feature type="transmembrane region" description="Helical" evidence="3">
    <location>
        <begin position="252"/>
        <end position="273"/>
    </location>
</feature>
<comment type="caution">
    <text evidence="5">The sequence shown here is derived from an EMBL/GenBank/DDBJ whole genome shotgun (WGS) entry which is preliminary data.</text>
</comment>
<feature type="transmembrane region" description="Helical" evidence="3">
    <location>
        <begin position="32"/>
        <end position="52"/>
    </location>
</feature>
<feature type="transmembrane region" description="Helical" evidence="3">
    <location>
        <begin position="172"/>
        <end position="191"/>
    </location>
</feature>
<feature type="transmembrane region" description="Helical" evidence="3">
    <location>
        <begin position="279"/>
        <end position="300"/>
    </location>
</feature>
<keyword evidence="3" id="KW-1133">Transmembrane helix</keyword>
<evidence type="ECO:0000259" key="4">
    <source>
        <dbReference type="Pfam" id="PF00892"/>
    </source>
</evidence>
<feature type="transmembrane region" description="Helical" evidence="3">
    <location>
        <begin position="58"/>
        <end position="76"/>
    </location>
</feature>
<evidence type="ECO:0000256" key="1">
    <source>
        <dbReference type="ARBA" id="ARBA00007362"/>
    </source>
</evidence>
<feature type="transmembrane region" description="Helical" evidence="3">
    <location>
        <begin position="307"/>
        <end position="325"/>
    </location>
</feature>
<feature type="region of interest" description="Disordered" evidence="2">
    <location>
        <begin position="215"/>
        <end position="238"/>
    </location>
</feature>
<keyword evidence="6" id="KW-1185">Reference proteome</keyword>
<feature type="compositionally biased region" description="Polar residues" evidence="2">
    <location>
        <begin position="222"/>
        <end position="234"/>
    </location>
</feature>
<protein>
    <recommendedName>
        <fullName evidence="4">EamA domain-containing protein</fullName>
    </recommendedName>
</protein>
<feature type="transmembrane region" description="Helical" evidence="3">
    <location>
        <begin position="114"/>
        <end position="132"/>
    </location>
</feature>
<keyword evidence="3" id="KW-0812">Transmembrane</keyword>
<gene>
    <name evidence="5" type="ORF">PAECIP111802_04847</name>
</gene>
<dbReference type="RefSeq" id="WP_218101110.1">
    <property type="nucleotide sequence ID" value="NZ_CAJVCE010000015.1"/>
</dbReference>
<comment type="similarity">
    <text evidence="1">Belongs to the EamA transporter family.</text>
</comment>
<feature type="transmembrane region" description="Helical" evidence="3">
    <location>
        <begin position="88"/>
        <end position="108"/>
    </location>
</feature>
<reference evidence="5 6" key="1">
    <citation type="submission" date="2021-06" db="EMBL/GenBank/DDBJ databases">
        <authorList>
            <person name="Criscuolo A."/>
        </authorList>
    </citation>
    <scope>NUCLEOTIDE SEQUENCE [LARGE SCALE GENOMIC DNA]</scope>
    <source>
        <strain evidence="6">CIP 111802</strain>
    </source>
</reference>
<feature type="transmembrane region" description="Helical" evidence="3">
    <location>
        <begin position="144"/>
        <end position="160"/>
    </location>
</feature>
<evidence type="ECO:0000256" key="2">
    <source>
        <dbReference type="SAM" id="MobiDB-lite"/>
    </source>
</evidence>
<dbReference type="PANTHER" id="PTHR22911">
    <property type="entry name" value="ACYL-MALONYL CONDENSING ENZYME-RELATED"/>
    <property type="match status" value="1"/>
</dbReference>
<organism evidence="5 6">
    <name type="scientific">Paenibacillus allorhizosphaerae</name>
    <dbReference type="NCBI Taxonomy" id="2849866"/>
    <lineage>
        <taxon>Bacteria</taxon>
        <taxon>Bacillati</taxon>
        <taxon>Bacillota</taxon>
        <taxon>Bacilli</taxon>
        <taxon>Bacillales</taxon>
        <taxon>Paenibacillaceae</taxon>
        <taxon>Paenibacillus</taxon>
    </lineage>
</organism>
<feature type="transmembrane region" description="Helical" evidence="3">
    <location>
        <begin position="6"/>
        <end position="23"/>
    </location>
</feature>
<name>A0ABN7TQ97_9BACL</name>
<evidence type="ECO:0000313" key="6">
    <source>
        <dbReference type="Proteomes" id="UP000730618"/>
    </source>
</evidence>
<sequence>MWFVFAAAAAVCFGLRGILYQWTSQRPIQRNLLLFGVYFSGMVIAAVAGFAAGQAWTSSVWIGTLMGLFSFVSNAAMYKGFAVGKASLVAMFTALPPVVVAVLAYFLWEEKLNIWQFGAFVVIMGGILMIRYSSDISLRHLQGAGWGVLTMLFFGFTDLSSKASTMLGAPPLPTLVVMYATGTLLFGLSWAMDSARERQARAILRQAVQETAAGAAEPAASVDTQSGVPRSESASGIPGEVAAPRWSVKKTFLWGLFVGISNICGMMLILPAFKLGVTGLVSAVIAMNVIIVLLYARFVLKEKFSRLETGGLMCAIIGILILRLAA</sequence>
<evidence type="ECO:0000256" key="3">
    <source>
        <dbReference type="SAM" id="Phobius"/>
    </source>
</evidence>
<proteinExistence type="inferred from homology"/>
<dbReference type="InterPro" id="IPR000620">
    <property type="entry name" value="EamA_dom"/>
</dbReference>
<keyword evidence="3" id="KW-0472">Membrane</keyword>
<accession>A0ABN7TQ97</accession>
<dbReference type="Pfam" id="PF00892">
    <property type="entry name" value="EamA"/>
    <property type="match status" value="2"/>
</dbReference>
<dbReference type="Proteomes" id="UP000730618">
    <property type="component" value="Unassembled WGS sequence"/>
</dbReference>
<evidence type="ECO:0000313" key="5">
    <source>
        <dbReference type="EMBL" id="CAG7650954.1"/>
    </source>
</evidence>
<feature type="domain" description="EamA" evidence="4">
    <location>
        <begin position="2"/>
        <end position="131"/>
    </location>
</feature>
<feature type="domain" description="EamA" evidence="4">
    <location>
        <begin position="249"/>
        <end position="322"/>
    </location>
</feature>